<evidence type="ECO:0000256" key="4">
    <source>
        <dbReference type="ARBA" id="ARBA00022692"/>
    </source>
</evidence>
<evidence type="ECO:0000256" key="2">
    <source>
        <dbReference type="ARBA" id="ARBA00022448"/>
    </source>
</evidence>
<proteinExistence type="inferred from homology"/>
<keyword evidence="4 7" id="KW-0812">Transmembrane</keyword>
<keyword evidence="2 7" id="KW-0813">Transport</keyword>
<dbReference type="Proteomes" id="UP001500936">
    <property type="component" value="Unassembled WGS sequence"/>
</dbReference>
<dbReference type="NCBIfam" id="TIGR04056">
    <property type="entry name" value="OMP_RagA_SusC"/>
    <property type="match status" value="1"/>
</dbReference>
<keyword evidence="8" id="KW-0732">Signal</keyword>
<keyword evidence="10" id="KW-0675">Receptor</keyword>
<feature type="chain" id="PRO_5045197377" evidence="8">
    <location>
        <begin position="20"/>
        <end position="1089"/>
    </location>
</feature>
<dbReference type="InterPro" id="IPR012910">
    <property type="entry name" value="Plug_dom"/>
</dbReference>
<evidence type="ECO:0000256" key="3">
    <source>
        <dbReference type="ARBA" id="ARBA00022452"/>
    </source>
</evidence>
<dbReference type="InterPro" id="IPR023996">
    <property type="entry name" value="TonB-dep_OMP_SusC/RagA"/>
</dbReference>
<dbReference type="InterPro" id="IPR036942">
    <property type="entry name" value="Beta-barrel_TonB_sf"/>
</dbReference>
<dbReference type="Pfam" id="PF07715">
    <property type="entry name" value="Plug"/>
    <property type="match status" value="1"/>
</dbReference>
<dbReference type="InterPro" id="IPR037066">
    <property type="entry name" value="Plug_dom_sf"/>
</dbReference>
<protein>
    <submittedName>
        <fullName evidence="10">TonB-dependent receptor</fullName>
    </submittedName>
</protein>
<evidence type="ECO:0000259" key="9">
    <source>
        <dbReference type="Pfam" id="PF07715"/>
    </source>
</evidence>
<reference evidence="11" key="1">
    <citation type="journal article" date="2019" name="Int. J. Syst. Evol. Microbiol.">
        <title>The Global Catalogue of Microorganisms (GCM) 10K type strain sequencing project: providing services to taxonomists for standard genome sequencing and annotation.</title>
        <authorList>
            <consortium name="The Broad Institute Genomics Platform"/>
            <consortium name="The Broad Institute Genome Sequencing Center for Infectious Disease"/>
            <person name="Wu L."/>
            <person name="Ma J."/>
        </authorList>
    </citation>
    <scope>NUCLEOTIDE SEQUENCE [LARGE SCALE GENOMIC DNA]</scope>
    <source>
        <strain evidence="11">JCM 17925</strain>
    </source>
</reference>
<dbReference type="PROSITE" id="PS52016">
    <property type="entry name" value="TONB_DEPENDENT_REC_3"/>
    <property type="match status" value="1"/>
</dbReference>
<evidence type="ECO:0000256" key="7">
    <source>
        <dbReference type="PROSITE-ProRule" id="PRU01360"/>
    </source>
</evidence>
<evidence type="ECO:0000313" key="11">
    <source>
        <dbReference type="Proteomes" id="UP001500936"/>
    </source>
</evidence>
<keyword evidence="6 7" id="KW-0998">Cell outer membrane</keyword>
<dbReference type="InterPro" id="IPR023997">
    <property type="entry name" value="TonB-dep_OMP_SusC/RagA_CS"/>
</dbReference>
<keyword evidence="3 7" id="KW-1134">Transmembrane beta strand</keyword>
<dbReference type="EMBL" id="BAABHB010000004">
    <property type="protein sequence ID" value="GAA4406179.1"/>
    <property type="molecule type" value="Genomic_DNA"/>
</dbReference>
<comment type="subcellular location">
    <subcellularLocation>
        <location evidence="1 7">Cell outer membrane</location>
        <topology evidence="1 7">Multi-pass membrane protein</topology>
    </subcellularLocation>
</comment>
<evidence type="ECO:0000256" key="8">
    <source>
        <dbReference type="SAM" id="SignalP"/>
    </source>
</evidence>
<name>A0ABP8KGU0_9BACT</name>
<evidence type="ECO:0000256" key="1">
    <source>
        <dbReference type="ARBA" id="ARBA00004571"/>
    </source>
</evidence>
<dbReference type="Pfam" id="PF13715">
    <property type="entry name" value="CarbopepD_reg_2"/>
    <property type="match status" value="1"/>
</dbReference>
<accession>A0ABP8KGU0</accession>
<keyword evidence="5 7" id="KW-0472">Membrane</keyword>
<keyword evidence="11" id="KW-1185">Reference proteome</keyword>
<comment type="caution">
    <text evidence="10">The sequence shown here is derived from an EMBL/GenBank/DDBJ whole genome shotgun (WGS) entry which is preliminary data.</text>
</comment>
<comment type="similarity">
    <text evidence="7">Belongs to the TonB-dependent receptor family.</text>
</comment>
<dbReference type="InterPro" id="IPR039426">
    <property type="entry name" value="TonB-dep_rcpt-like"/>
</dbReference>
<evidence type="ECO:0000256" key="5">
    <source>
        <dbReference type="ARBA" id="ARBA00023136"/>
    </source>
</evidence>
<dbReference type="Gene3D" id="2.40.170.20">
    <property type="entry name" value="TonB-dependent receptor, beta-barrel domain"/>
    <property type="match status" value="1"/>
</dbReference>
<dbReference type="InterPro" id="IPR008969">
    <property type="entry name" value="CarboxyPept-like_regulatory"/>
</dbReference>
<dbReference type="RefSeq" id="WP_345267621.1">
    <property type="nucleotide sequence ID" value="NZ_BAABHB010000004.1"/>
</dbReference>
<gene>
    <name evidence="10" type="ORF">GCM10023187_25360</name>
</gene>
<dbReference type="Gene3D" id="2.60.40.1120">
    <property type="entry name" value="Carboxypeptidase-like, regulatory domain"/>
    <property type="match status" value="1"/>
</dbReference>
<dbReference type="SUPFAM" id="SSF49464">
    <property type="entry name" value="Carboxypeptidase regulatory domain-like"/>
    <property type="match status" value="1"/>
</dbReference>
<feature type="domain" description="TonB-dependent receptor plug" evidence="9">
    <location>
        <begin position="114"/>
        <end position="236"/>
    </location>
</feature>
<evidence type="ECO:0000256" key="6">
    <source>
        <dbReference type="ARBA" id="ARBA00023237"/>
    </source>
</evidence>
<sequence>MKRNLLWLLLCLMIQAVQAQSQRTVRGTIYAEGGSEPLPGVSITIRGTTTGTTSTGEGTYTLTVPANAVLVFSYIGYAKQEIPVGNRSTIDVRMAVDTRQLSEVVVVGYGTQVKRDVTGAVSTVKGAELATLPVPSFDAALQGRAAGLQVTQASGAPGGVVRVLVRGTSSISSGAEPLYVIDGMVVYQDISGIGSGRTGNTLNPLTNLNPNDIESIEVLKDAAATAIYGSRGANGVIIVTTKTGKRGQARTTIDLNRGVSNPVKTIDYATGPQWLQLVDEARRNSIGFGIPANQEKFDPMVLSNNALPTPAGISGAQFGPLTTWTRQLAEQTNTNWVDQVLQQGQITEANLSTSNGFDKGAFFISGQYRDEEGVLKTHRLTRYAARANLDFSPTDKIRAGAKMTFSYLQFNQPQIGIGNNGGGIGRQNFGATGGWGQANLGALPIMPIYNPDGTYFDPLRGRNVVAGQDPANFSNRNYQNRTIGTAFMEYTLLPGLAIHGEASADFLNSNGIYWASDIIRYNRVAQEEGRYVNNRSANIYATFNRQLAEKHDLQATAGYEIQKTVQRRQDYAFEGVVGNQQEIGEIANGATQFVVGVSGIFGDQFFRSMFGRVNYKYNDRYLLGLSFRRDGSTAFGPNNRYGNFPAASAGWIISSEEFAQQSSFLRQFNLLKLRASYGQTGNANIRSFAYLNNYVNWPVYGQSAALGFSVLANPDIRWEKNAQADAAVEFGLLNNRISGSVGFYDRVSRDMLLNVPVAPNVGIGPGNSVVITNIGDLRNRGFELQLGTVNIDRGGFRWTTDFNFSTVNNKILKLTPQFEVLPSGSLPIATGIQQGVSITQIGGRLSTFYLAEYAGLDNEGFETIYEIDQNALRQTGKTVKTGNVLRATQANINANRIVQDNKTALPTWFGGLTNTFSYKGIELNALFTFQGGNYIYDSHEENTVYVRTGTNVIRADVIGNTWSESNKSAIYPKPTWNLRDNALNTNGQPAPQTLGTRTTRFMYKGDFLRLKTLQLSYTLPRPVVSRLKMQNVRIYGNAQNLLTFSRYPGLDPELVVLGDSQTRNLGQGFVGNLPLPQVRAYNAGISVTF</sequence>
<evidence type="ECO:0000313" key="10">
    <source>
        <dbReference type="EMBL" id="GAA4406179.1"/>
    </source>
</evidence>
<organism evidence="10 11">
    <name type="scientific">Nibrella viscosa</name>
    <dbReference type="NCBI Taxonomy" id="1084524"/>
    <lineage>
        <taxon>Bacteria</taxon>
        <taxon>Pseudomonadati</taxon>
        <taxon>Bacteroidota</taxon>
        <taxon>Cytophagia</taxon>
        <taxon>Cytophagales</taxon>
        <taxon>Spirosomataceae</taxon>
        <taxon>Nibrella</taxon>
    </lineage>
</organism>
<feature type="signal peptide" evidence="8">
    <location>
        <begin position="1"/>
        <end position="19"/>
    </location>
</feature>
<dbReference type="Gene3D" id="2.170.130.10">
    <property type="entry name" value="TonB-dependent receptor, plug domain"/>
    <property type="match status" value="1"/>
</dbReference>
<dbReference type="SUPFAM" id="SSF56935">
    <property type="entry name" value="Porins"/>
    <property type="match status" value="1"/>
</dbReference>
<dbReference type="NCBIfam" id="TIGR04057">
    <property type="entry name" value="SusC_RagA_signa"/>
    <property type="match status" value="1"/>
</dbReference>